<sequence>MTELTGRRPHRDGGAATVASPRAAADPVRTLRAGTGLRPGERAGVRPGAGKQLPHPLALGKDNHPLTQVI</sequence>
<feature type="region of interest" description="Disordered" evidence="1">
    <location>
        <begin position="1"/>
        <end position="70"/>
    </location>
</feature>
<dbReference type="EMBL" id="CP095749">
    <property type="protein sequence ID" value="WEB38311.1"/>
    <property type="molecule type" value="Genomic_DNA"/>
</dbReference>
<name>A0ABY8A0L9_9ACTN</name>
<evidence type="ECO:0000313" key="2">
    <source>
        <dbReference type="EMBL" id="WEB38311.1"/>
    </source>
</evidence>
<protein>
    <submittedName>
        <fullName evidence="2">Uncharacterized protein</fullName>
    </submittedName>
</protein>
<reference evidence="2 3" key="1">
    <citation type="submission" date="2022-03" db="EMBL/GenBank/DDBJ databases">
        <title>Streptomyces yunnanensis P86,complete genome.</title>
        <authorList>
            <person name="Chen S."/>
            <person name="Zhang Q."/>
        </authorList>
    </citation>
    <scope>NUCLEOTIDE SEQUENCE [LARGE SCALE GENOMIC DNA]</scope>
    <source>
        <strain evidence="2 3">P86</strain>
    </source>
</reference>
<organism evidence="2 3">
    <name type="scientific">Streptomyces yunnanensis</name>
    <dbReference type="NCBI Taxonomy" id="156453"/>
    <lineage>
        <taxon>Bacteria</taxon>
        <taxon>Bacillati</taxon>
        <taxon>Actinomycetota</taxon>
        <taxon>Actinomycetes</taxon>
        <taxon>Kitasatosporales</taxon>
        <taxon>Streptomycetaceae</taxon>
        <taxon>Streptomyces</taxon>
    </lineage>
</organism>
<gene>
    <name evidence="2" type="ORF">MOV08_02640</name>
</gene>
<accession>A0ABY8A0L9</accession>
<proteinExistence type="predicted"/>
<dbReference type="Proteomes" id="UP001218629">
    <property type="component" value="Chromosome"/>
</dbReference>
<evidence type="ECO:0000256" key="1">
    <source>
        <dbReference type="SAM" id="MobiDB-lite"/>
    </source>
</evidence>
<evidence type="ECO:0000313" key="3">
    <source>
        <dbReference type="Proteomes" id="UP001218629"/>
    </source>
</evidence>
<keyword evidence="3" id="KW-1185">Reference proteome</keyword>
<dbReference type="RefSeq" id="WP_039629161.1">
    <property type="nucleotide sequence ID" value="NZ_CP095749.1"/>
</dbReference>